<protein>
    <submittedName>
        <fullName evidence="2">MedDCM-OCT-S40-C199-cds12</fullName>
    </submittedName>
</protein>
<evidence type="ECO:0000256" key="1">
    <source>
        <dbReference type="SAM" id="Phobius"/>
    </source>
</evidence>
<keyword evidence="1" id="KW-0472">Membrane</keyword>
<name>S5DL74_9ACTN</name>
<feature type="transmembrane region" description="Helical" evidence="1">
    <location>
        <begin position="7"/>
        <end position="28"/>
    </location>
</feature>
<feature type="transmembrane region" description="Helical" evidence="1">
    <location>
        <begin position="113"/>
        <end position="132"/>
    </location>
</feature>
<feature type="transmembrane region" description="Helical" evidence="1">
    <location>
        <begin position="84"/>
        <end position="107"/>
    </location>
</feature>
<sequence length="137" mass="15730">MNSYRTILTFFISGLLVVMGLTIIYATFFPNINFLIFKESYLQFLSLTDTGGNGKLNLLTYPLSLYLICAATCFQYLRTRQIVYLDFLILIWSVVLFSRIVSIYLRGGVVVDIYFFVGILPEFIIAPFFLLMKGKIS</sequence>
<keyword evidence="1" id="KW-0812">Transmembrane</keyword>
<feature type="transmembrane region" description="Helical" evidence="1">
    <location>
        <begin position="58"/>
        <end position="77"/>
    </location>
</feature>
<dbReference type="AlphaFoldDB" id="S5DL74"/>
<accession>S5DL74</accession>
<keyword evidence="1" id="KW-1133">Transmembrane helix</keyword>
<evidence type="ECO:0000313" key="2">
    <source>
        <dbReference type="EMBL" id="AGQ19626.1"/>
    </source>
</evidence>
<dbReference type="EMBL" id="KC811137">
    <property type="protein sequence ID" value="AGQ19626.1"/>
    <property type="molecule type" value="Genomic_DNA"/>
</dbReference>
<reference evidence="2" key="1">
    <citation type="journal article" date="2013" name="Sci. Rep.">
        <title>Metagenomics uncovers a new group of low GC and ultra-small marine Actinobacteria.</title>
        <authorList>
            <person name="Ghai R."/>
            <person name="Mizuno C.M."/>
            <person name="Picazo A."/>
            <person name="Camacho A."/>
            <person name="Rodriguez-Valera F."/>
        </authorList>
    </citation>
    <scope>NUCLEOTIDE SEQUENCE</scope>
</reference>
<organism evidence="2">
    <name type="scientific">Candidatus Actinomarina minuta</name>
    <dbReference type="NCBI Taxonomy" id="1389454"/>
    <lineage>
        <taxon>Bacteria</taxon>
        <taxon>Bacillati</taxon>
        <taxon>Actinomycetota</taxon>
        <taxon>Actinomycetes</taxon>
        <taxon>Candidatus Actinomarinidae</taxon>
        <taxon>Candidatus Actinomarinales</taxon>
        <taxon>Candidatus Actinomarineae</taxon>
        <taxon>Candidatus Actinomarinaceae</taxon>
        <taxon>Candidatus Actinomarina</taxon>
    </lineage>
</organism>
<proteinExistence type="predicted"/>